<comment type="caution">
    <text evidence="1">The sequence shown here is derived from an EMBL/GenBank/DDBJ whole genome shotgun (WGS) entry which is preliminary data.</text>
</comment>
<dbReference type="EMBL" id="WESC01000001">
    <property type="protein sequence ID" value="KAB7742739.1"/>
    <property type="molecule type" value="Genomic_DNA"/>
</dbReference>
<name>A0A6N6VMC2_9HYPH</name>
<keyword evidence="2" id="KW-1185">Reference proteome</keyword>
<reference evidence="1 2" key="1">
    <citation type="submission" date="2019-09" db="EMBL/GenBank/DDBJ databases">
        <title>Parvibaculum sedimenti sp. nov., isolated from sediment.</title>
        <authorList>
            <person name="Wang Y."/>
        </authorList>
    </citation>
    <scope>NUCLEOTIDE SEQUENCE [LARGE SCALE GENOMIC DNA]</scope>
    <source>
        <strain evidence="1 2">HXT-9</strain>
    </source>
</reference>
<dbReference type="Gene3D" id="2.60.120.620">
    <property type="entry name" value="q2cbj1_9rhob like domain"/>
    <property type="match status" value="1"/>
</dbReference>
<dbReference type="Proteomes" id="UP000468901">
    <property type="component" value="Unassembled WGS sequence"/>
</dbReference>
<accession>A0A6N6VMC2</accession>
<protein>
    <submittedName>
        <fullName evidence="1">2OG-Fe(II) oxygenase</fullName>
    </submittedName>
</protein>
<gene>
    <name evidence="1" type="ORF">F2P47_00980</name>
</gene>
<sequence length="218" mass="24471">MSDSVTVARAFSDCLDRAKLDTHPYRHWLLAQALPDDVAHAIPALPVEAPEIGDTLGKRETHNSTRNFFSVENRKRFPVCEAVASAFQSPETVRHLEKVTGISLKGTSLRIEYCQDRDGFWLEPHTDIGAKLFTMLIYLSDRPDAEGWGTDIYDASKRHLGSAPGGFNKGLIFIPGEDTWHGVAKREYAGIRKSIIINYVVPEWRARHELAFPDEPIA</sequence>
<proteinExistence type="predicted"/>
<evidence type="ECO:0000313" key="2">
    <source>
        <dbReference type="Proteomes" id="UP000468901"/>
    </source>
</evidence>
<organism evidence="1 2">
    <name type="scientific">Parvibaculum sedimenti</name>
    <dbReference type="NCBI Taxonomy" id="2608632"/>
    <lineage>
        <taxon>Bacteria</taxon>
        <taxon>Pseudomonadati</taxon>
        <taxon>Pseudomonadota</taxon>
        <taxon>Alphaproteobacteria</taxon>
        <taxon>Hyphomicrobiales</taxon>
        <taxon>Parvibaculaceae</taxon>
        <taxon>Parvibaculum</taxon>
    </lineage>
</organism>
<evidence type="ECO:0000313" key="1">
    <source>
        <dbReference type="EMBL" id="KAB7742739.1"/>
    </source>
</evidence>
<dbReference type="RefSeq" id="WP_152214292.1">
    <property type="nucleotide sequence ID" value="NZ_JBAQYD010000096.1"/>
</dbReference>
<dbReference type="AlphaFoldDB" id="A0A6N6VMC2"/>